<evidence type="ECO:0000313" key="2">
    <source>
        <dbReference type="EMBL" id="QJA75210.1"/>
    </source>
</evidence>
<organism evidence="1">
    <name type="scientific">viral metagenome</name>
    <dbReference type="NCBI Taxonomy" id="1070528"/>
    <lineage>
        <taxon>unclassified sequences</taxon>
        <taxon>metagenomes</taxon>
        <taxon>organismal metagenomes</taxon>
    </lineage>
</organism>
<dbReference type="EMBL" id="MT142148">
    <property type="protein sequence ID" value="QJA75210.1"/>
    <property type="molecule type" value="Genomic_DNA"/>
</dbReference>
<evidence type="ECO:0000313" key="1">
    <source>
        <dbReference type="EMBL" id="QJA59476.1"/>
    </source>
</evidence>
<dbReference type="AlphaFoldDB" id="A0A6M3IPQ7"/>
<proteinExistence type="predicted"/>
<dbReference type="EMBL" id="MT141371">
    <property type="protein sequence ID" value="QJA59476.1"/>
    <property type="molecule type" value="Genomic_DNA"/>
</dbReference>
<gene>
    <name evidence="2" type="ORF">MM415A01857_0003</name>
    <name evidence="1" type="ORF">MM415B01290_0009</name>
</gene>
<accession>A0A6M3IPQ7</accession>
<reference evidence="1" key="1">
    <citation type="submission" date="2020-03" db="EMBL/GenBank/DDBJ databases">
        <title>The deep terrestrial virosphere.</title>
        <authorList>
            <person name="Holmfeldt K."/>
            <person name="Nilsson E."/>
            <person name="Simone D."/>
            <person name="Lopez-Fernandez M."/>
            <person name="Wu X."/>
            <person name="de Brujin I."/>
            <person name="Lundin D."/>
            <person name="Andersson A."/>
            <person name="Bertilsson S."/>
            <person name="Dopson M."/>
        </authorList>
    </citation>
    <scope>NUCLEOTIDE SEQUENCE</scope>
    <source>
        <strain evidence="2">MM415A01857</strain>
        <strain evidence="1">MM415B01290</strain>
    </source>
</reference>
<name>A0A6M3IPQ7_9ZZZZ</name>
<sequence>MTRIFIRVTTTTLKGFEWVGVNAYLVTAPWAKGCNLFVHKHNKQKGSWTVTEARCGQSLATASSKENAIETARKRMEQVGKETFQETVEKSIVEFELSPLFTSSLGLDFWAMNKEKEPTNGN</sequence>
<protein>
    <submittedName>
        <fullName evidence="1">Uncharacterized protein</fullName>
    </submittedName>
</protein>